<dbReference type="PANTHER" id="PTHR13878:SF67">
    <property type="entry name" value="L-GULONOLACTONE OXIDASE 5"/>
    <property type="match status" value="1"/>
</dbReference>
<dbReference type="GO" id="GO:0071949">
    <property type="term" value="F:FAD binding"/>
    <property type="evidence" value="ECO:0007669"/>
    <property type="project" value="InterPro"/>
</dbReference>
<evidence type="ECO:0000256" key="2">
    <source>
        <dbReference type="ARBA" id="ARBA00005466"/>
    </source>
</evidence>
<comment type="caution">
    <text evidence="9">The sequence shown here is derived from an EMBL/GenBank/DDBJ whole genome shotgun (WGS) entry which is preliminary data.</text>
</comment>
<evidence type="ECO:0000256" key="1">
    <source>
        <dbReference type="ARBA" id="ARBA00005147"/>
    </source>
</evidence>
<evidence type="ECO:0000256" key="3">
    <source>
        <dbReference type="ARBA" id="ARBA00013121"/>
    </source>
</evidence>
<dbReference type="UniPathway" id="UPA00132"/>
<dbReference type="InterPro" id="IPR055154">
    <property type="entry name" value="GULLO2-like_C"/>
</dbReference>
<dbReference type="InterPro" id="IPR016169">
    <property type="entry name" value="FAD-bd_PCMH_sub2"/>
</dbReference>
<proteinExistence type="inferred from homology"/>
<name>A0A0K9PZZ7_ZOSMR</name>
<evidence type="ECO:0000259" key="8">
    <source>
        <dbReference type="PROSITE" id="PS51387"/>
    </source>
</evidence>
<comment type="similarity">
    <text evidence="2">Belongs to the oxygen-dependent FAD-linked oxidoreductase family.</text>
</comment>
<evidence type="ECO:0000313" key="9">
    <source>
        <dbReference type="EMBL" id="KMZ73822.1"/>
    </source>
</evidence>
<dbReference type="InterPro" id="IPR050432">
    <property type="entry name" value="FAD-linked_Oxidoreductases_BP"/>
</dbReference>
<dbReference type="InterPro" id="IPR007173">
    <property type="entry name" value="ALO_C"/>
</dbReference>
<dbReference type="GO" id="GO:0016020">
    <property type="term" value="C:membrane"/>
    <property type="evidence" value="ECO:0007669"/>
    <property type="project" value="InterPro"/>
</dbReference>
<comment type="catalytic activity">
    <reaction evidence="6">
        <text>L-gulono-1,4-lactone + O2 = L-ascorbate + H2O2 + H(+)</text>
        <dbReference type="Rhea" id="RHEA:32363"/>
        <dbReference type="ChEBI" id="CHEBI:15378"/>
        <dbReference type="ChEBI" id="CHEBI:15379"/>
        <dbReference type="ChEBI" id="CHEBI:16240"/>
        <dbReference type="ChEBI" id="CHEBI:17587"/>
        <dbReference type="ChEBI" id="CHEBI:38290"/>
        <dbReference type="EC" id="1.1.3.8"/>
    </reaction>
</comment>
<dbReference type="STRING" id="29655.A0A0K9PZZ7"/>
<evidence type="ECO:0000256" key="5">
    <source>
        <dbReference type="ARBA" id="ARBA00023002"/>
    </source>
</evidence>
<dbReference type="Gene3D" id="3.30.465.10">
    <property type="match status" value="1"/>
</dbReference>
<organism evidence="9 10">
    <name type="scientific">Zostera marina</name>
    <name type="common">Eelgrass</name>
    <dbReference type="NCBI Taxonomy" id="29655"/>
    <lineage>
        <taxon>Eukaryota</taxon>
        <taxon>Viridiplantae</taxon>
        <taxon>Streptophyta</taxon>
        <taxon>Embryophyta</taxon>
        <taxon>Tracheophyta</taxon>
        <taxon>Spermatophyta</taxon>
        <taxon>Magnoliopsida</taxon>
        <taxon>Liliopsida</taxon>
        <taxon>Zosteraceae</taxon>
        <taxon>Zostera</taxon>
    </lineage>
</organism>
<dbReference type="EC" id="1.1.3.8" evidence="3"/>
<keyword evidence="4" id="KW-0060">Ascorbate biosynthesis</keyword>
<dbReference type="NCBIfam" id="TIGR01677">
    <property type="entry name" value="pln_FAD_oxido"/>
    <property type="match status" value="1"/>
</dbReference>
<dbReference type="EMBL" id="LFYR01000514">
    <property type="protein sequence ID" value="KMZ73822.1"/>
    <property type="molecule type" value="Genomic_DNA"/>
</dbReference>
<comment type="pathway">
    <text evidence="1">Cofactor biosynthesis; L-ascorbate biosynthesis.</text>
</comment>
<dbReference type="OMA" id="VCSQDIH"/>
<dbReference type="PANTHER" id="PTHR13878">
    <property type="entry name" value="GULONOLACTONE OXIDASE"/>
    <property type="match status" value="1"/>
</dbReference>
<dbReference type="GO" id="GO:0050105">
    <property type="term" value="F:L-gulonolactone oxidase activity"/>
    <property type="evidence" value="ECO:0007669"/>
    <property type="project" value="UniProtKB-EC"/>
</dbReference>
<reference evidence="10" key="1">
    <citation type="journal article" date="2016" name="Nature">
        <title>The genome of the seagrass Zostera marina reveals angiosperm adaptation to the sea.</title>
        <authorList>
            <person name="Olsen J.L."/>
            <person name="Rouze P."/>
            <person name="Verhelst B."/>
            <person name="Lin Y.-C."/>
            <person name="Bayer T."/>
            <person name="Collen J."/>
            <person name="Dattolo E."/>
            <person name="De Paoli E."/>
            <person name="Dittami S."/>
            <person name="Maumus F."/>
            <person name="Michel G."/>
            <person name="Kersting A."/>
            <person name="Lauritano C."/>
            <person name="Lohaus R."/>
            <person name="Toepel M."/>
            <person name="Tonon T."/>
            <person name="Vanneste K."/>
            <person name="Amirebrahimi M."/>
            <person name="Brakel J."/>
            <person name="Bostroem C."/>
            <person name="Chovatia M."/>
            <person name="Grimwood J."/>
            <person name="Jenkins J.W."/>
            <person name="Jueterbock A."/>
            <person name="Mraz A."/>
            <person name="Stam W.T."/>
            <person name="Tice H."/>
            <person name="Bornberg-Bauer E."/>
            <person name="Green P.J."/>
            <person name="Pearson G.A."/>
            <person name="Procaccini G."/>
            <person name="Duarte C.M."/>
            <person name="Schmutz J."/>
            <person name="Reusch T.B.H."/>
            <person name="Van de Peer Y."/>
        </authorList>
    </citation>
    <scope>NUCLEOTIDE SEQUENCE [LARGE SCALE GENOMIC DNA]</scope>
    <source>
        <strain evidence="10">cv. Finnish</strain>
    </source>
</reference>
<evidence type="ECO:0000313" key="10">
    <source>
        <dbReference type="Proteomes" id="UP000036987"/>
    </source>
</evidence>
<dbReference type="OrthoDB" id="610608at2759"/>
<keyword evidence="10" id="KW-1185">Reference proteome</keyword>
<evidence type="ECO:0000256" key="7">
    <source>
        <dbReference type="SAM" id="SignalP"/>
    </source>
</evidence>
<dbReference type="GO" id="GO:0003885">
    <property type="term" value="F:D-arabinono-1,4-lactone oxidase activity"/>
    <property type="evidence" value="ECO:0007669"/>
    <property type="project" value="InterPro"/>
</dbReference>
<dbReference type="InterPro" id="IPR010030">
    <property type="entry name" value="GULO_Plant"/>
</dbReference>
<dbReference type="Pfam" id="PF22906">
    <property type="entry name" value="GULLO2-like_3rd"/>
    <property type="match status" value="1"/>
</dbReference>
<dbReference type="InterPro" id="IPR036318">
    <property type="entry name" value="FAD-bd_PCMH-like_sf"/>
</dbReference>
<dbReference type="GO" id="GO:0019853">
    <property type="term" value="P:L-ascorbic acid biosynthetic process"/>
    <property type="evidence" value="ECO:0007669"/>
    <property type="project" value="UniProtKB-UniPathway"/>
</dbReference>
<dbReference type="Pfam" id="PF01565">
    <property type="entry name" value="FAD_binding_4"/>
    <property type="match status" value="1"/>
</dbReference>
<protein>
    <recommendedName>
        <fullName evidence="3">L-gulonolactone oxidase</fullName>
        <ecNumber evidence="3">1.1.3.8</ecNumber>
    </recommendedName>
</protein>
<feature type="chain" id="PRO_5005528411" description="L-gulonolactone oxidase" evidence="7">
    <location>
        <begin position="30"/>
        <end position="582"/>
    </location>
</feature>
<evidence type="ECO:0000256" key="4">
    <source>
        <dbReference type="ARBA" id="ARBA00022644"/>
    </source>
</evidence>
<dbReference type="SUPFAM" id="SSF56176">
    <property type="entry name" value="FAD-binding/transporter-associated domain-like"/>
    <property type="match status" value="1"/>
</dbReference>
<dbReference type="InterPro" id="IPR006094">
    <property type="entry name" value="Oxid_FAD_bind_N"/>
</dbReference>
<dbReference type="InterPro" id="IPR016166">
    <property type="entry name" value="FAD-bd_PCMH"/>
</dbReference>
<feature type="domain" description="FAD-binding PCMH-type" evidence="8">
    <location>
        <begin position="58"/>
        <end position="235"/>
    </location>
</feature>
<gene>
    <name evidence="9" type="ORF">ZOSMA_13G00230</name>
</gene>
<keyword evidence="7" id="KW-0732">Signal</keyword>
<dbReference type="Gene3D" id="3.30.70.2520">
    <property type="match status" value="1"/>
</dbReference>
<dbReference type="AlphaFoldDB" id="A0A0K9PZZ7"/>
<accession>A0A0K9PZZ7</accession>
<feature type="signal peptide" evidence="7">
    <location>
        <begin position="1"/>
        <end position="29"/>
    </location>
</feature>
<dbReference type="Pfam" id="PF04030">
    <property type="entry name" value="ALO"/>
    <property type="match status" value="1"/>
</dbReference>
<evidence type="ECO:0000256" key="6">
    <source>
        <dbReference type="ARBA" id="ARBA00048083"/>
    </source>
</evidence>
<dbReference type="GO" id="GO:0016491">
    <property type="term" value="F:oxidoreductase activity"/>
    <property type="evidence" value="ECO:0000318"/>
    <property type="project" value="GO_Central"/>
</dbReference>
<dbReference type="PROSITE" id="PS51387">
    <property type="entry name" value="FAD_PCMH"/>
    <property type="match status" value="1"/>
</dbReference>
<dbReference type="Proteomes" id="UP000036987">
    <property type="component" value="Unassembled WGS sequence"/>
</dbReference>
<keyword evidence="5" id="KW-0560">Oxidoreductase</keyword>
<sequence>MIMMMAAATEKCFLLLLSLLVLLVTVTECNPVADSIKCSRRTTNCKITNIYGAFPDRTMCRAQEVVYPTSEAELVTAVTSGLRSKQKMKVATRYSNSIPKLSCTDGDDGLLISTKFLNRILSKNSTDNTITVEGGARMKEVINAASEMGLAVPHSTFWWGVTIAGLISTGSHGSSLYDKGGALHEYVESIRMVTPGPDGAVIRQLNSSGSELDAAKISLGVLGVISQVTLKLQPNFKRSITIETKIDSNIASEVVGFGKKHEFATIYWYPHHRLVDYFVDDRVNLSIQGNGRFDYIGFRPIPRFVSETTRFNEARIERYTIPAEKCVTSDSVRVSITSAAYGLTNDGNTFTRFPVIGFHNKMESSGSCMDGPRNALFTTCAWDPRINGLFAHELSVSISLFKAEDFIKDVQKLRDISPEPFCGLELYTGILLRYVKASTAYLGEKEDVMKLDMTYYRSKDPMKPTLNQHVFDEIEQMALIKYNGLPHWGKNKNLAFDGVIKKYERSPQFFKVKDEFDPEGLFSSEWTDQVLGIKGRTSIFRPGCALDGLCICSQDSHCAPEKGYFCRPGKVYKDARVCHRSF</sequence>